<evidence type="ECO:0000313" key="9">
    <source>
        <dbReference type="EMBL" id="UYP45824.1"/>
    </source>
</evidence>
<dbReference type="PROSITE" id="PS00858">
    <property type="entry name" value="PREPHENATE_DEHYDR_2"/>
    <property type="match status" value="1"/>
</dbReference>
<evidence type="ECO:0000256" key="2">
    <source>
        <dbReference type="ARBA" id="ARBA00013147"/>
    </source>
</evidence>
<dbReference type="PIRSF" id="PIRSF001500">
    <property type="entry name" value="Chor_mut_pdt_Ppr"/>
    <property type="match status" value="1"/>
</dbReference>
<organism evidence="9 10">
    <name type="scientific">Candidatus Lokiarchaeum ossiferum</name>
    <dbReference type="NCBI Taxonomy" id="2951803"/>
    <lineage>
        <taxon>Archaea</taxon>
        <taxon>Promethearchaeati</taxon>
        <taxon>Promethearchaeota</taxon>
        <taxon>Promethearchaeia</taxon>
        <taxon>Promethearchaeales</taxon>
        <taxon>Promethearchaeaceae</taxon>
        <taxon>Candidatus Lokiarchaeum</taxon>
    </lineage>
</organism>
<evidence type="ECO:0000259" key="7">
    <source>
        <dbReference type="PROSITE" id="PS51171"/>
    </source>
</evidence>
<dbReference type="Proteomes" id="UP001208689">
    <property type="component" value="Chromosome"/>
</dbReference>
<protein>
    <recommendedName>
        <fullName evidence="2">prephenate dehydratase</fullName>
        <ecNumber evidence="2">4.2.1.51</ecNumber>
    </recommendedName>
</protein>
<keyword evidence="6 9" id="KW-0456">Lyase</keyword>
<dbReference type="GO" id="GO:0004664">
    <property type="term" value="F:prephenate dehydratase activity"/>
    <property type="evidence" value="ECO:0007669"/>
    <property type="project" value="UniProtKB-EC"/>
</dbReference>
<evidence type="ECO:0000256" key="4">
    <source>
        <dbReference type="ARBA" id="ARBA00023141"/>
    </source>
</evidence>
<evidence type="ECO:0000259" key="8">
    <source>
        <dbReference type="PROSITE" id="PS51671"/>
    </source>
</evidence>
<dbReference type="PROSITE" id="PS00857">
    <property type="entry name" value="PREPHENATE_DEHYDR_1"/>
    <property type="match status" value="1"/>
</dbReference>
<gene>
    <name evidence="9" type="ORF">NEF87_002109</name>
</gene>
<comment type="pathway">
    <text evidence="1">Amino-acid biosynthesis; L-phenylalanine biosynthesis; phenylpyruvate from prephenate: step 1/1.</text>
</comment>
<dbReference type="SUPFAM" id="SSF53850">
    <property type="entry name" value="Periplasmic binding protein-like II"/>
    <property type="match status" value="1"/>
</dbReference>
<evidence type="ECO:0000256" key="6">
    <source>
        <dbReference type="ARBA" id="ARBA00023239"/>
    </source>
</evidence>
<dbReference type="InterPro" id="IPR008242">
    <property type="entry name" value="Chor_mutase/pphenate_deHydtase"/>
</dbReference>
<dbReference type="Gene3D" id="3.30.70.260">
    <property type="match status" value="1"/>
</dbReference>
<dbReference type="NCBIfam" id="NF008865">
    <property type="entry name" value="PRK11898.1"/>
    <property type="match status" value="1"/>
</dbReference>
<reference evidence="9" key="1">
    <citation type="submission" date="2022-09" db="EMBL/GenBank/DDBJ databases">
        <title>Actin cytoskeleton and complex cell architecture in an #Asgard archaeon.</title>
        <authorList>
            <person name="Ponce Toledo R.I."/>
            <person name="Schleper C."/>
            <person name="Rodrigues Oliveira T."/>
            <person name="Wollweber F."/>
            <person name="Xu J."/>
            <person name="Rittmann S."/>
            <person name="Klingl A."/>
            <person name="Pilhofer M."/>
        </authorList>
    </citation>
    <scope>NUCLEOTIDE SEQUENCE</scope>
    <source>
        <strain evidence="9">B-35</strain>
    </source>
</reference>
<dbReference type="InterPro" id="IPR018528">
    <property type="entry name" value="Preph_deHydtase_CS"/>
</dbReference>
<keyword evidence="10" id="KW-1185">Reference proteome</keyword>
<evidence type="ECO:0000256" key="3">
    <source>
        <dbReference type="ARBA" id="ARBA00022605"/>
    </source>
</evidence>
<dbReference type="SUPFAM" id="SSF55021">
    <property type="entry name" value="ACT-like"/>
    <property type="match status" value="1"/>
</dbReference>
<evidence type="ECO:0000313" key="10">
    <source>
        <dbReference type="Proteomes" id="UP001208689"/>
    </source>
</evidence>
<evidence type="ECO:0000256" key="1">
    <source>
        <dbReference type="ARBA" id="ARBA00004741"/>
    </source>
</evidence>
<dbReference type="EMBL" id="CP104013">
    <property type="protein sequence ID" value="UYP45824.1"/>
    <property type="molecule type" value="Genomic_DNA"/>
</dbReference>
<dbReference type="Pfam" id="PF01842">
    <property type="entry name" value="ACT"/>
    <property type="match status" value="1"/>
</dbReference>
<keyword evidence="4" id="KW-0057">Aromatic amino acid biosynthesis</keyword>
<dbReference type="CDD" id="cd04905">
    <property type="entry name" value="ACT_CM-PDT"/>
    <property type="match status" value="1"/>
</dbReference>
<accession>A0ABY6HTP9</accession>
<dbReference type="PANTHER" id="PTHR21022:SF19">
    <property type="entry name" value="PREPHENATE DEHYDRATASE-RELATED"/>
    <property type="match status" value="1"/>
</dbReference>
<name>A0ABY6HTP9_9ARCH</name>
<dbReference type="Gene3D" id="3.40.190.10">
    <property type="entry name" value="Periplasmic binding protein-like II"/>
    <property type="match status" value="2"/>
</dbReference>
<keyword evidence="3" id="KW-0028">Amino-acid biosynthesis</keyword>
<proteinExistence type="predicted"/>
<dbReference type="Pfam" id="PF00800">
    <property type="entry name" value="PDT"/>
    <property type="match status" value="1"/>
</dbReference>
<dbReference type="EC" id="4.2.1.51" evidence="2"/>
<dbReference type="PROSITE" id="PS51171">
    <property type="entry name" value="PREPHENATE_DEHYDR_3"/>
    <property type="match status" value="1"/>
</dbReference>
<dbReference type="PANTHER" id="PTHR21022">
    <property type="entry name" value="PREPHENATE DEHYDRATASE P PROTEIN"/>
    <property type="match status" value="1"/>
</dbReference>
<sequence length="288" mass="32142">MTIENFTISTLGPQGTFSHQAALKVIEYLQPLEISKELSFEKSISRVFRAADNEIDLAVIPLENSTAGSIGTSMDSIIEYNRQGMQIIAEIDLEIAHYLTGHGDLSQVTTIYAHPQAYAQCDLFIDNKLNAVDVIYTTSNAESAKKVQESNSPAIAAIVPQICLDLYGIPMLAENIHNSSLNSTRFIVVSSKEYVIQHFNSRVKSKSTLLIDPRDDRPGLLNEILQIFAAKLINLTKIESRPSKRRLGDYVFYLDIQADISHPILQDCLIELQKTAQIRNLGSYNRIV</sequence>
<dbReference type="InterPro" id="IPR002912">
    <property type="entry name" value="ACT_dom"/>
</dbReference>
<dbReference type="PROSITE" id="PS51671">
    <property type="entry name" value="ACT"/>
    <property type="match status" value="1"/>
</dbReference>
<dbReference type="InterPro" id="IPR001086">
    <property type="entry name" value="Preph_deHydtase"/>
</dbReference>
<dbReference type="InterPro" id="IPR045865">
    <property type="entry name" value="ACT-like_dom_sf"/>
</dbReference>
<feature type="domain" description="Prephenate dehydratase" evidence="7">
    <location>
        <begin position="7"/>
        <end position="191"/>
    </location>
</feature>
<dbReference type="CDD" id="cd13630">
    <property type="entry name" value="PBP2_PDT_1"/>
    <property type="match status" value="1"/>
</dbReference>
<feature type="domain" description="ACT" evidence="8">
    <location>
        <begin position="209"/>
        <end position="286"/>
    </location>
</feature>
<evidence type="ECO:0000256" key="5">
    <source>
        <dbReference type="ARBA" id="ARBA00023222"/>
    </source>
</evidence>
<keyword evidence="5" id="KW-0584">Phenylalanine biosynthesis</keyword>